<dbReference type="EMBL" id="CP025688">
    <property type="protein sequence ID" value="QAA21595.1"/>
    <property type="molecule type" value="Genomic_DNA"/>
</dbReference>
<dbReference type="Proteomes" id="UP000285882">
    <property type="component" value="Chromosome"/>
</dbReference>
<gene>
    <name evidence="1" type="ORF">C0674_02585</name>
</gene>
<protein>
    <submittedName>
        <fullName evidence="1">tRNA-Val4</fullName>
    </submittedName>
</protein>
<reference evidence="1 2" key="1">
    <citation type="submission" date="2018-01" db="EMBL/GenBank/DDBJ databases">
        <title>Complete genome sequencing of Sporolactobacillus terrae DLG3.</title>
        <authorList>
            <person name="Nam Y.-D."/>
            <person name="Kang J."/>
            <person name="Chung W.-H."/>
        </authorList>
    </citation>
    <scope>NUCLEOTIDE SEQUENCE [LARGE SCALE GENOMIC DNA]</scope>
    <source>
        <strain evidence="1 2">DLG3</strain>
    </source>
</reference>
<sequence>MKYSYEFKKDPFGDLGITLPEEISLFTDFIENIASEEQVDEYIGYIDKVLNGTYENFEIELNANNVLIKKEVTSVENPFQIEAPCKNTIETGEFKELLKVWRSKIPEIFKD</sequence>
<dbReference type="RefSeq" id="WP_028977515.1">
    <property type="nucleotide sequence ID" value="NZ_CP025688.1"/>
</dbReference>
<keyword evidence="2" id="KW-1185">Reference proteome</keyword>
<organism evidence="1 2">
    <name type="scientific">Sporolactobacillus terrae</name>
    <dbReference type="NCBI Taxonomy" id="269673"/>
    <lineage>
        <taxon>Bacteria</taxon>
        <taxon>Bacillati</taxon>
        <taxon>Bacillota</taxon>
        <taxon>Bacilli</taxon>
        <taxon>Bacillales</taxon>
        <taxon>Sporolactobacillaceae</taxon>
        <taxon>Sporolactobacillus</taxon>
    </lineage>
</organism>
<accession>A0ABX5Q4M5</accession>
<name>A0ABX5Q4M5_9BACL</name>
<evidence type="ECO:0000313" key="1">
    <source>
        <dbReference type="EMBL" id="QAA21595.1"/>
    </source>
</evidence>
<evidence type="ECO:0000313" key="2">
    <source>
        <dbReference type="Proteomes" id="UP000285882"/>
    </source>
</evidence>
<proteinExistence type="predicted"/>